<dbReference type="Pfam" id="PF12833">
    <property type="entry name" value="HTH_18"/>
    <property type="match status" value="1"/>
</dbReference>
<protein>
    <submittedName>
        <fullName evidence="11">YesN/AraC family two-component response regulator</fullName>
    </submittedName>
</protein>
<dbReference type="Gene3D" id="3.40.50.2300">
    <property type="match status" value="1"/>
</dbReference>
<dbReference type="CDD" id="cd17536">
    <property type="entry name" value="REC_YesN-like"/>
    <property type="match status" value="1"/>
</dbReference>
<dbReference type="SUPFAM" id="SSF46689">
    <property type="entry name" value="Homeodomain-like"/>
    <property type="match status" value="2"/>
</dbReference>
<accession>A0A841RLF5</accession>
<evidence type="ECO:0000256" key="5">
    <source>
        <dbReference type="ARBA" id="ARBA00023015"/>
    </source>
</evidence>
<evidence type="ECO:0000256" key="8">
    <source>
        <dbReference type="PROSITE-ProRule" id="PRU00169"/>
    </source>
</evidence>
<dbReference type="InterPro" id="IPR041522">
    <property type="entry name" value="CdaR_GGDEF"/>
</dbReference>
<dbReference type="GO" id="GO:0003700">
    <property type="term" value="F:DNA-binding transcription factor activity"/>
    <property type="evidence" value="ECO:0007669"/>
    <property type="project" value="InterPro"/>
</dbReference>
<feature type="modified residue" description="4-aspartylphosphate" evidence="8">
    <location>
        <position position="55"/>
    </location>
</feature>
<feature type="domain" description="Response regulatory" evidence="10">
    <location>
        <begin position="3"/>
        <end position="120"/>
    </location>
</feature>
<evidence type="ECO:0000259" key="9">
    <source>
        <dbReference type="PROSITE" id="PS01124"/>
    </source>
</evidence>
<dbReference type="Pfam" id="PF00072">
    <property type="entry name" value="Response_reg"/>
    <property type="match status" value="1"/>
</dbReference>
<dbReference type="Gene3D" id="1.10.10.60">
    <property type="entry name" value="Homeodomain-like"/>
    <property type="match status" value="2"/>
</dbReference>
<feature type="domain" description="HTH araC/xylS-type" evidence="9">
    <location>
        <begin position="442"/>
        <end position="538"/>
    </location>
</feature>
<name>A0A841RLF5_9BACI</name>
<dbReference type="GO" id="GO:0000160">
    <property type="term" value="P:phosphorelay signal transduction system"/>
    <property type="evidence" value="ECO:0007669"/>
    <property type="project" value="UniProtKB-KW"/>
</dbReference>
<dbReference type="InterPro" id="IPR011006">
    <property type="entry name" value="CheY-like_superfamily"/>
</dbReference>
<proteinExistence type="predicted"/>
<reference evidence="11 12" key="1">
    <citation type="submission" date="2020-08" db="EMBL/GenBank/DDBJ databases">
        <title>Genomic Encyclopedia of Type Strains, Phase IV (KMG-IV): sequencing the most valuable type-strain genomes for metagenomic binning, comparative biology and taxonomic classification.</title>
        <authorList>
            <person name="Goeker M."/>
        </authorList>
    </citation>
    <scope>NUCLEOTIDE SEQUENCE [LARGE SCALE GENOMIC DNA]</scope>
    <source>
        <strain evidence="11 12">DSM 11805</strain>
    </source>
</reference>
<evidence type="ECO:0000256" key="1">
    <source>
        <dbReference type="ARBA" id="ARBA00004496"/>
    </source>
</evidence>
<evidence type="ECO:0000259" key="10">
    <source>
        <dbReference type="PROSITE" id="PS50110"/>
    </source>
</evidence>
<dbReference type="InterPro" id="IPR001789">
    <property type="entry name" value="Sig_transdc_resp-reg_receiver"/>
</dbReference>
<dbReference type="InterPro" id="IPR009057">
    <property type="entry name" value="Homeodomain-like_sf"/>
</dbReference>
<keyword evidence="5" id="KW-0805">Transcription regulation</keyword>
<keyword evidence="7" id="KW-0804">Transcription</keyword>
<dbReference type="PROSITE" id="PS00041">
    <property type="entry name" value="HTH_ARAC_FAMILY_1"/>
    <property type="match status" value="1"/>
</dbReference>
<keyword evidence="3 8" id="KW-0597">Phosphoprotein</keyword>
<gene>
    <name evidence="11" type="ORF">GGQ92_001558</name>
</gene>
<keyword evidence="4" id="KW-0902">Two-component regulatory system</keyword>
<dbReference type="InterPro" id="IPR051552">
    <property type="entry name" value="HptR"/>
</dbReference>
<dbReference type="PANTHER" id="PTHR42713:SF3">
    <property type="entry name" value="TRANSCRIPTIONAL REGULATORY PROTEIN HPTR"/>
    <property type="match status" value="1"/>
</dbReference>
<sequence length="538" mass="63159">MKSVLIVDDDSSVRDGLRKHVDWKKLRLQICDTAQDGKEALEKISTHRPDIVITDIYMPEMDGLELIQEISKQHPNVNAVIHSGYNHFENARKAIQYGVKHFFLKPSPVTEIEAVMQEVLQELEAKEKQEAILTSFEKQLPHYQLFEKDQLLRDLLLRHYKEEELPTERLEFFSIHPSNAVIVSVFQLNRPPYLTKRHEKDWQLLKFSVENIVHETIEKALEDKEIALHVIDISDGQYVIALFGDRETNQLEETHLKLAQRILDNLLYYLKVSLMVGVSSPKESLVHIGEAYQECLFALEIAEYGEWNEIYRFKDIQMETKEQSTDPFDVLKVMNEAINSKNYEKLLAIWDDFKKNHFINSTPLPFYVIQTICIHLLSALFIEDEFASSMNIEEDDRSNLLKKVYDFRNSKELLNWMSDELERKVTKITDRGDKRKTNKLTESVKEYVENYYDEDITLAEIADSLYVNKNYLSQLFKRVTGESFVNYLNNYRITKAKKLLKEKKYMVYEVSEMVGYQNPTYFSQVFKAITGSSPSEYF</sequence>
<comment type="subcellular location">
    <subcellularLocation>
        <location evidence="1">Cytoplasm</location>
    </subcellularLocation>
</comment>
<evidence type="ECO:0000256" key="2">
    <source>
        <dbReference type="ARBA" id="ARBA00022490"/>
    </source>
</evidence>
<dbReference type="PANTHER" id="PTHR42713">
    <property type="entry name" value="HISTIDINE KINASE-RELATED"/>
    <property type="match status" value="1"/>
</dbReference>
<evidence type="ECO:0000256" key="6">
    <source>
        <dbReference type="ARBA" id="ARBA00023125"/>
    </source>
</evidence>
<dbReference type="Pfam" id="PF17853">
    <property type="entry name" value="GGDEF_2"/>
    <property type="match status" value="1"/>
</dbReference>
<organism evidence="11 12">
    <name type="scientific">Gracilibacillus halotolerans</name>
    <dbReference type="NCBI Taxonomy" id="74386"/>
    <lineage>
        <taxon>Bacteria</taxon>
        <taxon>Bacillati</taxon>
        <taxon>Bacillota</taxon>
        <taxon>Bacilli</taxon>
        <taxon>Bacillales</taxon>
        <taxon>Bacillaceae</taxon>
        <taxon>Gracilibacillus</taxon>
    </lineage>
</organism>
<dbReference type="PROSITE" id="PS01124">
    <property type="entry name" value="HTH_ARAC_FAMILY_2"/>
    <property type="match status" value="1"/>
</dbReference>
<dbReference type="InterPro" id="IPR018062">
    <property type="entry name" value="HTH_AraC-typ_CS"/>
</dbReference>
<dbReference type="SMART" id="SM00448">
    <property type="entry name" value="REC"/>
    <property type="match status" value="1"/>
</dbReference>
<keyword evidence="6" id="KW-0238">DNA-binding</keyword>
<evidence type="ECO:0000256" key="7">
    <source>
        <dbReference type="ARBA" id="ARBA00023163"/>
    </source>
</evidence>
<evidence type="ECO:0000256" key="3">
    <source>
        <dbReference type="ARBA" id="ARBA00022553"/>
    </source>
</evidence>
<keyword evidence="2" id="KW-0963">Cytoplasm</keyword>
<comment type="caution">
    <text evidence="11">The sequence shown here is derived from an EMBL/GenBank/DDBJ whole genome shotgun (WGS) entry which is preliminary data.</text>
</comment>
<dbReference type="GO" id="GO:0005737">
    <property type="term" value="C:cytoplasm"/>
    <property type="evidence" value="ECO:0007669"/>
    <property type="project" value="UniProtKB-SubCell"/>
</dbReference>
<dbReference type="PROSITE" id="PS50110">
    <property type="entry name" value="RESPONSE_REGULATORY"/>
    <property type="match status" value="1"/>
</dbReference>
<evidence type="ECO:0000313" key="12">
    <source>
        <dbReference type="Proteomes" id="UP000572212"/>
    </source>
</evidence>
<dbReference type="SMART" id="SM00342">
    <property type="entry name" value="HTH_ARAC"/>
    <property type="match status" value="1"/>
</dbReference>
<evidence type="ECO:0000256" key="4">
    <source>
        <dbReference type="ARBA" id="ARBA00023012"/>
    </source>
</evidence>
<dbReference type="RefSeq" id="WP_184246642.1">
    <property type="nucleotide sequence ID" value="NZ_BAAACU010000028.1"/>
</dbReference>
<dbReference type="SUPFAM" id="SSF52172">
    <property type="entry name" value="CheY-like"/>
    <property type="match status" value="1"/>
</dbReference>
<dbReference type="InterPro" id="IPR018060">
    <property type="entry name" value="HTH_AraC"/>
</dbReference>
<evidence type="ECO:0000313" key="11">
    <source>
        <dbReference type="EMBL" id="MBB6512772.1"/>
    </source>
</evidence>
<dbReference type="AlphaFoldDB" id="A0A841RLF5"/>
<keyword evidence="12" id="KW-1185">Reference proteome</keyword>
<dbReference type="EMBL" id="JACHON010000004">
    <property type="protein sequence ID" value="MBB6512772.1"/>
    <property type="molecule type" value="Genomic_DNA"/>
</dbReference>
<dbReference type="GO" id="GO:0043565">
    <property type="term" value="F:sequence-specific DNA binding"/>
    <property type="evidence" value="ECO:0007669"/>
    <property type="project" value="InterPro"/>
</dbReference>
<dbReference type="Proteomes" id="UP000572212">
    <property type="component" value="Unassembled WGS sequence"/>
</dbReference>